<name>A0A9W9VFP5_9EURO</name>
<dbReference type="Proteomes" id="UP001147747">
    <property type="component" value="Unassembled WGS sequence"/>
</dbReference>
<comment type="caution">
    <text evidence="1">The sequence shown here is derived from an EMBL/GenBank/DDBJ whole genome shotgun (WGS) entry which is preliminary data.</text>
</comment>
<protein>
    <submittedName>
        <fullName evidence="1">Uncharacterized protein</fullName>
    </submittedName>
</protein>
<accession>A0A9W9VFP5</accession>
<dbReference type="EMBL" id="JAPZBU010000011">
    <property type="protein sequence ID" value="KAJ5379104.1"/>
    <property type="molecule type" value="Genomic_DNA"/>
</dbReference>
<dbReference type="Pfam" id="PF11951">
    <property type="entry name" value="Fungal_trans_2"/>
    <property type="match status" value="1"/>
</dbReference>
<organism evidence="1 2">
    <name type="scientific">Penicillium cosmopolitanum</name>
    <dbReference type="NCBI Taxonomy" id="1131564"/>
    <lineage>
        <taxon>Eukaryota</taxon>
        <taxon>Fungi</taxon>
        <taxon>Dikarya</taxon>
        <taxon>Ascomycota</taxon>
        <taxon>Pezizomycotina</taxon>
        <taxon>Eurotiomycetes</taxon>
        <taxon>Eurotiomycetidae</taxon>
        <taxon>Eurotiales</taxon>
        <taxon>Aspergillaceae</taxon>
        <taxon>Penicillium</taxon>
    </lineage>
</organism>
<dbReference type="InterPro" id="IPR021858">
    <property type="entry name" value="Fun_TF"/>
</dbReference>
<proteinExistence type="predicted"/>
<keyword evidence="2" id="KW-1185">Reference proteome</keyword>
<dbReference type="RefSeq" id="XP_056482890.1">
    <property type="nucleotide sequence ID" value="XM_056636860.1"/>
</dbReference>
<dbReference type="OrthoDB" id="5386330at2759"/>
<sequence>MAIDGPHNGWRYLFLPVAHQDQLVMNAVLTVSAFHMSFCNSKMRSLDNEPFTQPGHNSPDNLYKRTIEGLKQRDLAKCNYEEMQPIIATILVLLTAVMVNGRNDFPILFSLLVSATNVIGGEDQLAGNELGDFMLRQVRK</sequence>
<gene>
    <name evidence="1" type="ORF">N7509_012223</name>
</gene>
<reference evidence="1" key="2">
    <citation type="journal article" date="2023" name="IMA Fungus">
        <title>Comparative genomic study of the Penicillium genus elucidates a diverse pangenome and 15 lateral gene transfer events.</title>
        <authorList>
            <person name="Petersen C."/>
            <person name="Sorensen T."/>
            <person name="Nielsen M.R."/>
            <person name="Sondergaard T.E."/>
            <person name="Sorensen J.L."/>
            <person name="Fitzpatrick D.A."/>
            <person name="Frisvad J.C."/>
            <person name="Nielsen K.L."/>
        </authorList>
    </citation>
    <scope>NUCLEOTIDE SEQUENCE</scope>
    <source>
        <strain evidence="1">IBT 29677</strain>
    </source>
</reference>
<dbReference type="GeneID" id="81375840"/>
<evidence type="ECO:0000313" key="2">
    <source>
        <dbReference type="Proteomes" id="UP001147747"/>
    </source>
</evidence>
<dbReference type="AlphaFoldDB" id="A0A9W9VFP5"/>
<reference evidence="1" key="1">
    <citation type="submission" date="2022-12" db="EMBL/GenBank/DDBJ databases">
        <authorList>
            <person name="Petersen C."/>
        </authorList>
    </citation>
    <scope>NUCLEOTIDE SEQUENCE</scope>
    <source>
        <strain evidence="1">IBT 29677</strain>
    </source>
</reference>
<evidence type="ECO:0000313" key="1">
    <source>
        <dbReference type="EMBL" id="KAJ5379104.1"/>
    </source>
</evidence>